<feature type="domain" description="Ribitol-5-phosphate transferase FKTN N-terminal" evidence="6">
    <location>
        <begin position="66"/>
        <end position="276"/>
    </location>
</feature>
<evidence type="ECO:0000256" key="1">
    <source>
        <dbReference type="ARBA" id="ARBA00004167"/>
    </source>
</evidence>
<proteinExistence type="predicted"/>
<dbReference type="GO" id="GO:0016020">
    <property type="term" value="C:membrane"/>
    <property type="evidence" value="ECO:0007669"/>
    <property type="project" value="UniProtKB-SubCell"/>
</dbReference>
<reference evidence="7" key="1">
    <citation type="submission" date="2020-11" db="EMBL/GenBank/DDBJ databases">
        <authorList>
            <person name="Tran Van P."/>
        </authorList>
    </citation>
    <scope>NUCLEOTIDE SEQUENCE</scope>
</reference>
<keyword evidence="2 5" id="KW-0812">Transmembrane</keyword>
<evidence type="ECO:0000256" key="5">
    <source>
        <dbReference type="SAM" id="Phobius"/>
    </source>
</evidence>
<dbReference type="InterPro" id="IPR045587">
    <property type="entry name" value="FKTN_N"/>
</dbReference>
<feature type="transmembrane region" description="Helical" evidence="5">
    <location>
        <begin position="31"/>
        <end position="50"/>
    </location>
</feature>
<sequence length="460" mass="53643">MSIVGTVNRTMREIPKSVKTSKTPSYETNVLKAHLILLATQLILLILLVYPRDQYDKTFPLEDIITFINITSSLHLPVIMVDSAVLEHHANQKRQIHEPCVLCRAKHPVTFLLLYRRENPFDEFMLQLQNVNFQISIFFNIDPPELPADIPNDSPICYFIKRKTMIHLVLLHEREGNYWWYGSLNNDPRADSKLKGLGMSFYSLQAMKTEGALDKFETEHISLDGISMLVPKDVPQYLREAAGSKFVECGLNRAREFQRIHGKNSTYETTKFSHRAWKLLSRAKTILDKLGIRFWISSGTCLGYFRQCSIISHSKDVDIGVFITDYSEKIISEFISHGFTLKHWFGKINDSLELSFLSGDIKLDIFFFYEEEEWMWNGGTQAKTGKKFKYLFPRFTLCWTEFLELKVRVPCETRVYIEANYGPDWFTPVIEWDWKSSPPNVQLNGLWPVEEWPHVIQVYN</sequence>
<evidence type="ECO:0000256" key="3">
    <source>
        <dbReference type="ARBA" id="ARBA00022989"/>
    </source>
</evidence>
<dbReference type="PANTHER" id="PTHR15407">
    <property type="entry name" value="FUKUTIN-RELATED"/>
    <property type="match status" value="1"/>
</dbReference>
<dbReference type="Pfam" id="PF19737">
    <property type="entry name" value="FKTN_N"/>
    <property type="match status" value="1"/>
</dbReference>
<name>A0A7R9K024_TIMGE</name>
<gene>
    <name evidence="7" type="ORF">TGEB3V08_LOCUS6361</name>
</gene>
<organism evidence="7">
    <name type="scientific">Timema genevievae</name>
    <name type="common">Walking stick</name>
    <dbReference type="NCBI Taxonomy" id="629358"/>
    <lineage>
        <taxon>Eukaryota</taxon>
        <taxon>Metazoa</taxon>
        <taxon>Ecdysozoa</taxon>
        <taxon>Arthropoda</taxon>
        <taxon>Hexapoda</taxon>
        <taxon>Insecta</taxon>
        <taxon>Pterygota</taxon>
        <taxon>Neoptera</taxon>
        <taxon>Polyneoptera</taxon>
        <taxon>Phasmatodea</taxon>
        <taxon>Timematodea</taxon>
        <taxon>Timematoidea</taxon>
        <taxon>Timematidae</taxon>
        <taxon>Timema</taxon>
    </lineage>
</organism>
<keyword evidence="4 5" id="KW-0472">Membrane</keyword>
<comment type="subcellular location">
    <subcellularLocation>
        <location evidence="1">Membrane</location>
        <topology evidence="1">Single-pass membrane protein</topology>
    </subcellularLocation>
</comment>
<protein>
    <recommendedName>
        <fullName evidence="6">Ribitol-5-phosphate transferase FKTN N-terminal domain-containing protein</fullName>
    </recommendedName>
</protein>
<accession>A0A7R9K024</accession>
<evidence type="ECO:0000256" key="2">
    <source>
        <dbReference type="ARBA" id="ARBA00022692"/>
    </source>
</evidence>
<evidence type="ECO:0000259" key="6">
    <source>
        <dbReference type="Pfam" id="PF19737"/>
    </source>
</evidence>
<evidence type="ECO:0000313" key="7">
    <source>
        <dbReference type="EMBL" id="CAD7596348.1"/>
    </source>
</evidence>
<dbReference type="AlphaFoldDB" id="A0A7R9K024"/>
<dbReference type="EMBL" id="OE841576">
    <property type="protein sequence ID" value="CAD7596348.1"/>
    <property type="molecule type" value="Genomic_DNA"/>
</dbReference>
<keyword evidence="3 5" id="KW-1133">Transmembrane helix</keyword>
<evidence type="ECO:0000256" key="4">
    <source>
        <dbReference type="ARBA" id="ARBA00023136"/>
    </source>
</evidence>
<dbReference type="InterPro" id="IPR009644">
    <property type="entry name" value="FKTN/MNN4/W02B3.4-1"/>
</dbReference>
<dbReference type="PANTHER" id="PTHR15407:SF28">
    <property type="entry name" value="RIBITOL-5-PHOSPHATE TRANSFERASE FKTN"/>
    <property type="match status" value="1"/>
</dbReference>